<dbReference type="OrthoDB" id="10565819at2759"/>
<protein>
    <submittedName>
        <fullName evidence="1">Uncharacterized protein</fullName>
    </submittedName>
</protein>
<evidence type="ECO:0000313" key="1">
    <source>
        <dbReference type="EMBL" id="OJA09812.1"/>
    </source>
</evidence>
<dbReference type="AlphaFoldDB" id="A0A1J8QDH0"/>
<dbReference type="Proteomes" id="UP000183567">
    <property type="component" value="Unassembled WGS sequence"/>
</dbReference>
<keyword evidence="2" id="KW-1185">Reference proteome</keyword>
<comment type="caution">
    <text evidence="1">The sequence shown here is derived from an EMBL/GenBank/DDBJ whole genome shotgun (WGS) entry which is preliminary data.</text>
</comment>
<name>A0A1J8QDH0_9AGAM</name>
<organism evidence="1 2">
    <name type="scientific">Rhizopogon vesiculosus</name>
    <dbReference type="NCBI Taxonomy" id="180088"/>
    <lineage>
        <taxon>Eukaryota</taxon>
        <taxon>Fungi</taxon>
        <taxon>Dikarya</taxon>
        <taxon>Basidiomycota</taxon>
        <taxon>Agaricomycotina</taxon>
        <taxon>Agaricomycetes</taxon>
        <taxon>Agaricomycetidae</taxon>
        <taxon>Boletales</taxon>
        <taxon>Suillineae</taxon>
        <taxon>Rhizopogonaceae</taxon>
        <taxon>Rhizopogon</taxon>
    </lineage>
</organism>
<sequence>MQKSKGSLRQTKIELDIEKLTIDINNGNERLLLVQDLRARSKPKAKDLSRMNNKKGTTVFILFGLHTGDYGFLPLSSLVSQLLPVDTAAAAL</sequence>
<proteinExistence type="predicted"/>
<accession>A0A1J8QDH0</accession>
<dbReference type="EMBL" id="LVVM01005789">
    <property type="protein sequence ID" value="OJA09812.1"/>
    <property type="molecule type" value="Genomic_DNA"/>
</dbReference>
<evidence type="ECO:0000313" key="2">
    <source>
        <dbReference type="Proteomes" id="UP000183567"/>
    </source>
</evidence>
<gene>
    <name evidence="1" type="ORF">AZE42_06460</name>
</gene>
<reference evidence="1 2" key="1">
    <citation type="submission" date="2016-03" db="EMBL/GenBank/DDBJ databases">
        <title>Comparative genomics of the ectomycorrhizal sister species Rhizopogon vinicolor and Rhizopogon vesiculosus (Basidiomycota: Boletales) reveals a divergence of the mating type B locus.</title>
        <authorList>
            <person name="Mujic A.B."/>
            <person name="Kuo A."/>
            <person name="Tritt A."/>
            <person name="Lipzen A."/>
            <person name="Chen C."/>
            <person name="Johnson J."/>
            <person name="Sharma A."/>
            <person name="Barry K."/>
            <person name="Grigoriev I.V."/>
            <person name="Spatafora J.W."/>
        </authorList>
    </citation>
    <scope>NUCLEOTIDE SEQUENCE [LARGE SCALE GENOMIC DNA]</scope>
    <source>
        <strain evidence="1 2">AM-OR11-056</strain>
    </source>
</reference>